<evidence type="ECO:0000313" key="4">
    <source>
        <dbReference type="EMBL" id="MBB5348257.1"/>
    </source>
</evidence>
<dbReference type="Pfam" id="PF00571">
    <property type="entry name" value="CBS"/>
    <property type="match status" value="2"/>
</dbReference>
<dbReference type="InterPro" id="IPR051462">
    <property type="entry name" value="CBS_domain-containing"/>
</dbReference>
<keyword evidence="5" id="KW-1185">Reference proteome</keyword>
<dbReference type="PROSITE" id="PS51371">
    <property type="entry name" value="CBS"/>
    <property type="match status" value="2"/>
</dbReference>
<dbReference type="AlphaFoldDB" id="A0A840UPT8"/>
<keyword evidence="1" id="KW-0677">Repeat</keyword>
<dbReference type="InterPro" id="IPR046342">
    <property type="entry name" value="CBS_dom_sf"/>
</dbReference>
<dbReference type="RefSeq" id="WP_183350816.1">
    <property type="nucleotide sequence ID" value="NZ_JACHEO010000010.1"/>
</dbReference>
<dbReference type="Proteomes" id="UP000539642">
    <property type="component" value="Unassembled WGS sequence"/>
</dbReference>
<evidence type="ECO:0000256" key="2">
    <source>
        <dbReference type="PROSITE-ProRule" id="PRU00703"/>
    </source>
</evidence>
<dbReference type="SMART" id="SM00116">
    <property type="entry name" value="CBS"/>
    <property type="match status" value="2"/>
</dbReference>
<dbReference type="PANTHER" id="PTHR48108">
    <property type="entry name" value="CBS DOMAIN-CONTAINING PROTEIN CBSX2, CHLOROPLASTIC"/>
    <property type="match status" value="1"/>
</dbReference>
<evidence type="ECO:0000259" key="3">
    <source>
        <dbReference type="PROSITE" id="PS51371"/>
    </source>
</evidence>
<dbReference type="InterPro" id="IPR000644">
    <property type="entry name" value="CBS_dom"/>
</dbReference>
<evidence type="ECO:0000313" key="5">
    <source>
        <dbReference type="Proteomes" id="UP000539642"/>
    </source>
</evidence>
<proteinExistence type="predicted"/>
<evidence type="ECO:0000256" key="1">
    <source>
        <dbReference type="ARBA" id="ARBA00022737"/>
    </source>
</evidence>
<feature type="domain" description="CBS" evidence="3">
    <location>
        <begin position="93"/>
        <end position="149"/>
    </location>
</feature>
<dbReference type="SUPFAM" id="SSF54631">
    <property type="entry name" value="CBS-domain pair"/>
    <property type="match status" value="1"/>
</dbReference>
<feature type="domain" description="CBS" evidence="3">
    <location>
        <begin position="1"/>
        <end position="66"/>
    </location>
</feature>
<protein>
    <submittedName>
        <fullName evidence="4">CBS domain-containing protein</fullName>
    </submittedName>
</protein>
<reference evidence="4 5" key="1">
    <citation type="submission" date="2020-08" db="EMBL/GenBank/DDBJ databases">
        <title>Genomic Encyclopedia of Type Strains, Phase IV (KMG-IV): sequencing the most valuable type-strain genomes for metagenomic binning, comparative biology and taxonomic classification.</title>
        <authorList>
            <person name="Goeker M."/>
        </authorList>
    </citation>
    <scope>NUCLEOTIDE SEQUENCE [LARGE SCALE GENOMIC DNA]</scope>
    <source>
        <strain evidence="4 5">DSM 28570</strain>
    </source>
</reference>
<organism evidence="4 5">
    <name type="scientific">Desulfoprunum benzoelyticum</name>
    <dbReference type="NCBI Taxonomy" id="1506996"/>
    <lineage>
        <taxon>Bacteria</taxon>
        <taxon>Pseudomonadati</taxon>
        <taxon>Thermodesulfobacteriota</taxon>
        <taxon>Desulfobulbia</taxon>
        <taxon>Desulfobulbales</taxon>
        <taxon>Desulfobulbaceae</taxon>
        <taxon>Desulfoprunum</taxon>
    </lineage>
</organism>
<dbReference type="PANTHER" id="PTHR48108:SF26">
    <property type="entry name" value="CBS DOMAIN-CONTAINING PROTEIN DDB_G0289609"/>
    <property type="match status" value="1"/>
</dbReference>
<dbReference type="Gene3D" id="3.10.580.10">
    <property type="entry name" value="CBS-domain"/>
    <property type="match status" value="1"/>
</dbReference>
<sequence>MVTEFSTINHHASVTEAVRLIYNGKVRETGYKTICVMVTNDFGDLVGVLSMFDILYHIRPPFLNYLGDSVQIGIQELESYVNRFKELTVEQVMNTPVKYVLPDTDIMKVVDRMVKDKCRRLPVVTGSKVIGIVYLSEVYCHICKNWLDIDLTA</sequence>
<comment type="caution">
    <text evidence="4">The sequence shown here is derived from an EMBL/GenBank/DDBJ whole genome shotgun (WGS) entry which is preliminary data.</text>
</comment>
<keyword evidence="2" id="KW-0129">CBS domain</keyword>
<name>A0A840UPT8_9BACT</name>
<accession>A0A840UPT8</accession>
<dbReference type="EMBL" id="JACHEO010000010">
    <property type="protein sequence ID" value="MBB5348257.1"/>
    <property type="molecule type" value="Genomic_DNA"/>
</dbReference>
<gene>
    <name evidence="4" type="ORF">HNQ81_001988</name>
</gene>